<proteinExistence type="predicted"/>
<sequence>MLRTLIKATCGYPAISDDIGRNSKSIMRMLSPDVDPGIKAFMSVVNAAERHSQKSA</sequence>
<reference evidence="1" key="1">
    <citation type="journal article" date="2011" name="BMC Genomics">
        <title>Shotgun sequencing of Yersinia enterocolitica strain W22703 (biotype 2, serotype O:9): genomic evidence for oscillation between invertebrates and mammals.</title>
        <authorList>
            <person name="Fuchs T.M."/>
            <person name="Brandt K."/>
            <person name="Starke M."/>
            <person name="Rattei T."/>
        </authorList>
    </citation>
    <scope>NUCLEOTIDE SEQUENCE</scope>
</reference>
<organism evidence="1">
    <name type="scientific">Yersinia enterocolitica W22703</name>
    <dbReference type="NCBI Taxonomy" id="913028"/>
    <lineage>
        <taxon>Bacteria</taxon>
        <taxon>Pseudomonadati</taxon>
        <taxon>Pseudomonadota</taxon>
        <taxon>Gammaproteobacteria</taxon>
        <taxon>Enterobacterales</taxon>
        <taxon>Yersiniaceae</taxon>
        <taxon>Yersinia</taxon>
    </lineage>
</organism>
<evidence type="ECO:0000313" key="1">
    <source>
        <dbReference type="EMBL" id="CBX74263.1"/>
    </source>
</evidence>
<dbReference type="AlphaFoldDB" id="F4N855"/>
<dbReference type="EMBL" id="FR718791">
    <property type="protein sequence ID" value="CBX74263.1"/>
    <property type="molecule type" value="Genomic_DNA"/>
</dbReference>
<protein>
    <submittedName>
        <fullName evidence="1">Uncharacterized protein</fullName>
    </submittedName>
</protein>
<accession>F4N855</accession>
<name>F4N855_YEREN</name>
<gene>
    <name evidence="1" type="ORF">YEW_JW42700</name>
</gene>